<dbReference type="OrthoDB" id="8523827at2"/>
<reference evidence="6 7" key="1">
    <citation type="journal article" date="2015" name="Stand. Genomic Sci.">
        <title>Genomic Encyclopedia of Bacterial and Archaeal Type Strains, Phase III: the genomes of soil and plant-associated and newly described type strains.</title>
        <authorList>
            <person name="Whitman W.B."/>
            <person name="Woyke T."/>
            <person name="Klenk H.P."/>
            <person name="Zhou Y."/>
            <person name="Lilburn T.G."/>
            <person name="Beck B.J."/>
            <person name="De Vos P."/>
            <person name="Vandamme P."/>
            <person name="Eisen J.A."/>
            <person name="Garrity G."/>
            <person name="Hugenholtz P."/>
            <person name="Kyrpides N.C."/>
        </authorList>
    </citation>
    <scope>NUCLEOTIDE SEQUENCE [LARGE SCALE GENOMIC DNA]</scope>
    <source>
        <strain evidence="6 7">ASC-9842</strain>
    </source>
</reference>
<sequence length="347" mass="38377">MNHPDITPRGLCNVQAGRADALSNCFATSYAGIIAFMAVATEGSFARAGERLGIGRSAVSRSVQKLEEQLSTRLFLRTTRTTSLTREGERFFENCNLGVTHIVGAMNDMLDLRQGPPRGMLRVSAPMGFGRKVVAPLLLKFSEIYPDIAVELLLDDRPADFVGDQIDVAFRDGYIEDSSIIARQLFPMQMVLCASRDYAERRGLPESIDDLAAHDCINRRFSGGRVAEWEFRVEGQARKHVPLARLTYNDADLVLDAVREGRGIAQLPAHQVAEDIARGTLVPVLGHYAPGDRGHYICYLCRQHLPSRIRVFIDFMTEQMRAVGASAAETCGTTRRAAPREPERIAA</sequence>
<keyword evidence="2" id="KW-0805">Transcription regulation</keyword>
<dbReference type="InterPro" id="IPR000847">
    <property type="entry name" value="LysR_HTH_N"/>
</dbReference>
<dbReference type="EMBL" id="SGXM01000004">
    <property type="protein sequence ID" value="RZT36893.1"/>
    <property type="molecule type" value="Genomic_DNA"/>
</dbReference>
<keyword evidence="4" id="KW-0804">Transcription</keyword>
<dbReference type="Proteomes" id="UP000291078">
    <property type="component" value="Unassembled WGS sequence"/>
</dbReference>
<dbReference type="Gene3D" id="1.10.10.10">
    <property type="entry name" value="Winged helix-like DNA-binding domain superfamily/Winged helix DNA-binding domain"/>
    <property type="match status" value="1"/>
</dbReference>
<comment type="caution">
    <text evidence="6">The sequence shown here is derived from an EMBL/GenBank/DDBJ whole genome shotgun (WGS) entry which is preliminary data.</text>
</comment>
<protein>
    <submittedName>
        <fullName evidence="6">DNA-binding transcriptional LysR family regulator</fullName>
    </submittedName>
</protein>
<dbReference type="SUPFAM" id="SSF53850">
    <property type="entry name" value="Periplasmic binding protein-like II"/>
    <property type="match status" value="1"/>
</dbReference>
<dbReference type="PRINTS" id="PR00039">
    <property type="entry name" value="HTHLYSR"/>
</dbReference>
<dbReference type="InterPro" id="IPR036388">
    <property type="entry name" value="WH-like_DNA-bd_sf"/>
</dbReference>
<dbReference type="InterPro" id="IPR058163">
    <property type="entry name" value="LysR-type_TF_proteobact-type"/>
</dbReference>
<dbReference type="AlphaFoldDB" id="A0A4Q7RTF2"/>
<dbReference type="GO" id="GO:0003677">
    <property type="term" value="F:DNA binding"/>
    <property type="evidence" value="ECO:0007669"/>
    <property type="project" value="UniProtKB-KW"/>
</dbReference>
<dbReference type="PANTHER" id="PTHR30537">
    <property type="entry name" value="HTH-TYPE TRANSCRIPTIONAL REGULATOR"/>
    <property type="match status" value="1"/>
</dbReference>
<evidence type="ECO:0000313" key="7">
    <source>
        <dbReference type="Proteomes" id="UP000291078"/>
    </source>
</evidence>
<dbReference type="RefSeq" id="WP_130392503.1">
    <property type="nucleotide sequence ID" value="NZ_SGXM01000004.1"/>
</dbReference>
<name>A0A4Q7RTF2_9BURK</name>
<proteinExistence type="inferred from homology"/>
<dbReference type="CDD" id="cd08422">
    <property type="entry name" value="PBP2_CrgA_like"/>
    <property type="match status" value="1"/>
</dbReference>
<keyword evidence="7" id="KW-1185">Reference proteome</keyword>
<evidence type="ECO:0000256" key="2">
    <source>
        <dbReference type="ARBA" id="ARBA00023015"/>
    </source>
</evidence>
<accession>A0A4Q7RTF2</accession>
<evidence type="ECO:0000259" key="5">
    <source>
        <dbReference type="PROSITE" id="PS50931"/>
    </source>
</evidence>
<evidence type="ECO:0000313" key="6">
    <source>
        <dbReference type="EMBL" id="RZT36893.1"/>
    </source>
</evidence>
<organism evidence="6 7">
    <name type="scientific">Cupriavidus agavae</name>
    <dbReference type="NCBI Taxonomy" id="1001822"/>
    <lineage>
        <taxon>Bacteria</taxon>
        <taxon>Pseudomonadati</taxon>
        <taxon>Pseudomonadota</taxon>
        <taxon>Betaproteobacteria</taxon>
        <taxon>Burkholderiales</taxon>
        <taxon>Burkholderiaceae</taxon>
        <taxon>Cupriavidus</taxon>
    </lineage>
</organism>
<dbReference type="FunFam" id="1.10.10.10:FF:000001">
    <property type="entry name" value="LysR family transcriptional regulator"/>
    <property type="match status" value="1"/>
</dbReference>
<dbReference type="Gene3D" id="3.40.190.290">
    <property type="match status" value="1"/>
</dbReference>
<comment type="similarity">
    <text evidence="1">Belongs to the LysR transcriptional regulatory family.</text>
</comment>
<evidence type="ECO:0000256" key="3">
    <source>
        <dbReference type="ARBA" id="ARBA00023125"/>
    </source>
</evidence>
<feature type="domain" description="HTH lysR-type" evidence="5">
    <location>
        <begin position="35"/>
        <end position="85"/>
    </location>
</feature>
<dbReference type="PANTHER" id="PTHR30537:SF5">
    <property type="entry name" value="HTH-TYPE TRANSCRIPTIONAL ACTIVATOR TTDR-RELATED"/>
    <property type="match status" value="1"/>
</dbReference>
<gene>
    <name evidence="6" type="ORF">EV147_3557</name>
</gene>
<dbReference type="Pfam" id="PF03466">
    <property type="entry name" value="LysR_substrate"/>
    <property type="match status" value="1"/>
</dbReference>
<dbReference type="Pfam" id="PF00126">
    <property type="entry name" value="HTH_1"/>
    <property type="match status" value="1"/>
</dbReference>
<keyword evidence="3 6" id="KW-0238">DNA-binding</keyword>
<dbReference type="PROSITE" id="PS50931">
    <property type="entry name" value="HTH_LYSR"/>
    <property type="match status" value="1"/>
</dbReference>
<evidence type="ECO:0000256" key="4">
    <source>
        <dbReference type="ARBA" id="ARBA00023163"/>
    </source>
</evidence>
<dbReference type="InterPro" id="IPR036390">
    <property type="entry name" value="WH_DNA-bd_sf"/>
</dbReference>
<dbReference type="InterPro" id="IPR005119">
    <property type="entry name" value="LysR_subst-bd"/>
</dbReference>
<dbReference type="SUPFAM" id="SSF46785">
    <property type="entry name" value="Winged helix' DNA-binding domain"/>
    <property type="match status" value="1"/>
</dbReference>
<evidence type="ECO:0000256" key="1">
    <source>
        <dbReference type="ARBA" id="ARBA00009437"/>
    </source>
</evidence>
<dbReference type="GO" id="GO:0003700">
    <property type="term" value="F:DNA-binding transcription factor activity"/>
    <property type="evidence" value="ECO:0007669"/>
    <property type="project" value="InterPro"/>
</dbReference>